<evidence type="ECO:0000313" key="5">
    <source>
        <dbReference type="Proteomes" id="UP000477980"/>
    </source>
</evidence>
<organism evidence="4 5">
    <name type="scientific">Segatella copri</name>
    <dbReference type="NCBI Taxonomy" id="165179"/>
    <lineage>
        <taxon>Bacteria</taxon>
        <taxon>Pseudomonadati</taxon>
        <taxon>Bacteroidota</taxon>
        <taxon>Bacteroidia</taxon>
        <taxon>Bacteroidales</taxon>
        <taxon>Prevotellaceae</taxon>
        <taxon>Segatella</taxon>
    </lineage>
</organism>
<proteinExistence type="predicted"/>
<dbReference type="AlphaFoldDB" id="A0A6G1VQP9"/>
<evidence type="ECO:0000313" key="4">
    <source>
        <dbReference type="EMBL" id="MQP15352.1"/>
    </source>
</evidence>
<accession>A0A6G1VQP9</accession>
<dbReference type="Proteomes" id="UP000477980">
    <property type="component" value="Unassembled WGS sequence"/>
</dbReference>
<feature type="domain" description="DUF4468" evidence="3">
    <location>
        <begin position="182"/>
        <end position="272"/>
    </location>
</feature>
<dbReference type="Pfam" id="PF14730">
    <property type="entry name" value="DUF4468"/>
    <property type="match status" value="1"/>
</dbReference>
<feature type="chain" id="PRO_5026004462" evidence="2">
    <location>
        <begin position="20"/>
        <end position="331"/>
    </location>
</feature>
<evidence type="ECO:0000259" key="3">
    <source>
        <dbReference type="Pfam" id="PF14730"/>
    </source>
</evidence>
<evidence type="ECO:0000256" key="1">
    <source>
        <dbReference type="SAM" id="Coils"/>
    </source>
</evidence>
<dbReference type="CDD" id="cd12190">
    <property type="entry name" value="Bacova_04320_like"/>
    <property type="match status" value="1"/>
</dbReference>
<feature type="coiled-coil region" evidence="1">
    <location>
        <begin position="22"/>
        <end position="104"/>
    </location>
</feature>
<sequence>MKKIFISILVLISALTMQAQNVLTPEQQLEKAQKELEEAQKALEAAKAQAEAAKVKAEAEKIKAEAEKTKAEAARLKAEAERMKQEAEKLKKNAENSVSATKTSVPATETVPAMKIQDNATKKQNTTGTSEGAGWVVPTMTEEIEEKKVEKTAEGVVLKEDPKYLAGAIQLNAEGKVEFVLDTQANGKSADEIYNIVFQYMSKLIKNEQNINSRIPLVNRNNKNEQIIACIMDEWFVFNQSFISLDRSETKYQLVATISDNHLHLSMTRIVFNYEEGRSTGFKEPAEKVITDKYALTKKKNDLAKIYGKFRRGTIDRKNQIFNDLTKLVRK</sequence>
<evidence type="ECO:0000256" key="2">
    <source>
        <dbReference type="SAM" id="SignalP"/>
    </source>
</evidence>
<keyword evidence="1" id="KW-0175">Coiled coil</keyword>
<gene>
    <name evidence="4" type="ORF">F7D25_13245</name>
</gene>
<dbReference type="RefSeq" id="WP_153091853.1">
    <property type="nucleotide sequence ID" value="NZ_VZAH01000129.1"/>
</dbReference>
<dbReference type="OrthoDB" id="1067229at2"/>
<dbReference type="Gene3D" id="3.30.530.80">
    <property type="match status" value="1"/>
</dbReference>
<name>A0A6G1VQP9_9BACT</name>
<keyword evidence="2" id="KW-0732">Signal</keyword>
<dbReference type="InterPro" id="IPR027823">
    <property type="entry name" value="DUF4468"/>
</dbReference>
<reference evidence="4 5" key="1">
    <citation type="submission" date="2019-09" db="EMBL/GenBank/DDBJ databases">
        <title>Distinct polysaccharide growth profiles of human intestinal Prevotella copri isolates.</title>
        <authorList>
            <person name="Fehlner-Peach H."/>
            <person name="Magnabosco C."/>
            <person name="Raghavan V."/>
            <person name="Scher J.U."/>
            <person name="Tett A."/>
            <person name="Cox L.M."/>
            <person name="Gottsegen C."/>
            <person name="Watters A."/>
            <person name="Wiltshire- Gordon J.D."/>
            <person name="Segata N."/>
            <person name="Bonneau R."/>
            <person name="Littman D.R."/>
        </authorList>
    </citation>
    <scope>NUCLEOTIDE SEQUENCE [LARGE SCALE GENOMIC DNA]</scope>
    <source>
        <strain evidence="5">iAA917</strain>
    </source>
</reference>
<dbReference type="EMBL" id="VZAH01000129">
    <property type="protein sequence ID" value="MQP15352.1"/>
    <property type="molecule type" value="Genomic_DNA"/>
</dbReference>
<comment type="caution">
    <text evidence="4">The sequence shown here is derived from an EMBL/GenBank/DDBJ whole genome shotgun (WGS) entry which is preliminary data.</text>
</comment>
<feature type="signal peptide" evidence="2">
    <location>
        <begin position="1"/>
        <end position="19"/>
    </location>
</feature>
<protein>
    <submittedName>
        <fullName evidence="4">DUF4468 domain-containing protein</fullName>
    </submittedName>
</protein>